<evidence type="ECO:0000313" key="6">
    <source>
        <dbReference type="EMBL" id="QAA23795.1"/>
    </source>
</evidence>
<keyword evidence="7" id="KW-1185">Reference proteome</keyword>
<dbReference type="SUPFAM" id="SSF160467">
    <property type="entry name" value="PH0987 N-terminal domain-like"/>
    <property type="match status" value="1"/>
</dbReference>
<dbReference type="STRING" id="1449983.GCA_000647835_00655"/>
<evidence type="ECO:0000256" key="1">
    <source>
        <dbReference type="ARBA" id="ARBA00022741"/>
    </source>
</evidence>
<evidence type="ECO:0000256" key="2">
    <source>
        <dbReference type="ARBA" id="ARBA00022801"/>
    </source>
</evidence>
<dbReference type="PANTHER" id="PTHR34698:SF2">
    <property type="entry name" value="5-OXOPROLINASE SUBUNIT B"/>
    <property type="match status" value="1"/>
</dbReference>
<keyword evidence="3" id="KW-0067">ATP-binding</keyword>
<dbReference type="GO" id="GO:0005524">
    <property type="term" value="F:ATP binding"/>
    <property type="evidence" value="ECO:0007669"/>
    <property type="project" value="UniProtKB-KW"/>
</dbReference>
<dbReference type="EMBL" id="CP025688">
    <property type="protein sequence ID" value="QAA23795.1"/>
    <property type="molecule type" value="Genomic_DNA"/>
</dbReference>
<dbReference type="Gene3D" id="3.30.1360.40">
    <property type="match status" value="1"/>
</dbReference>
<keyword evidence="1" id="KW-0547">Nucleotide-binding</keyword>
<dbReference type="RefSeq" id="WP_028978099.1">
    <property type="nucleotide sequence ID" value="NZ_AP021853.1"/>
</dbReference>
<dbReference type="PANTHER" id="PTHR34698">
    <property type="entry name" value="5-OXOPROLINASE SUBUNIT B"/>
    <property type="match status" value="1"/>
</dbReference>
<gene>
    <name evidence="5" type="primary">kipI</name>
    <name evidence="6" type="ORF">C0674_15030</name>
    <name evidence="5" type="ORF">St703_30400</name>
</gene>
<dbReference type="EMBL" id="AP021853">
    <property type="protein sequence ID" value="BBO00336.1"/>
    <property type="molecule type" value="Genomic_DNA"/>
</dbReference>
<organism evidence="5 8">
    <name type="scientific">Sporolactobacillus terrae</name>
    <dbReference type="NCBI Taxonomy" id="269673"/>
    <lineage>
        <taxon>Bacteria</taxon>
        <taxon>Bacillati</taxon>
        <taxon>Bacillota</taxon>
        <taxon>Bacilli</taxon>
        <taxon>Bacillales</taxon>
        <taxon>Sporolactobacillaceae</taxon>
        <taxon>Sporolactobacillus</taxon>
    </lineage>
</organism>
<dbReference type="NCBIfam" id="TIGR00370">
    <property type="entry name" value="5-oxoprolinase subunit PxpB"/>
    <property type="match status" value="1"/>
</dbReference>
<evidence type="ECO:0000313" key="7">
    <source>
        <dbReference type="Proteomes" id="UP000285882"/>
    </source>
</evidence>
<dbReference type="Proteomes" id="UP000285882">
    <property type="component" value="Chromosome"/>
</dbReference>
<dbReference type="SMART" id="SM00796">
    <property type="entry name" value="AHS1"/>
    <property type="match status" value="1"/>
</dbReference>
<reference evidence="6 7" key="1">
    <citation type="submission" date="2018-01" db="EMBL/GenBank/DDBJ databases">
        <title>Complete genome sequencing of Sporolactobacillus terrae DLG3.</title>
        <authorList>
            <person name="Nam Y.-D."/>
            <person name="Kang J."/>
            <person name="Chung W.-H."/>
        </authorList>
    </citation>
    <scope>NUCLEOTIDE SEQUENCE [LARGE SCALE GENOMIC DNA]</scope>
    <source>
        <strain evidence="6 7">DLG3</strain>
    </source>
</reference>
<name>A0A410DCH4_9BACL</name>
<dbReference type="Gene3D" id="2.40.100.10">
    <property type="entry name" value="Cyclophilin-like"/>
    <property type="match status" value="1"/>
</dbReference>
<dbReference type="SUPFAM" id="SSF50891">
    <property type="entry name" value="Cyclophilin-like"/>
    <property type="match status" value="1"/>
</dbReference>
<sequence length="238" mass="26542">MVIEPFGDQAVRVIFGDRIAPEIQMKVNQFTERFDRSPFKGFVEYVPAYTNVVFYYNPIEVSRSGKKDGSSAQQQVIDYLNQLSGQMSNEPDQEAKRRVVHIPVCYGGEFGPDLDEVAHVHHLTPREVIEKHTKPQYLVYMLGFAPGFPFLGGLPEELATPRRANPRLKIAAGSVGIAGKQTGAYPLDSPGGWQIIGRTPVPLFQPESDPPTLLKAGDRVVFDAISEPEYLRIKEEQA</sequence>
<accession>A0A410DCH4</accession>
<proteinExistence type="predicted"/>
<dbReference type="Pfam" id="PF02682">
    <property type="entry name" value="CT_C_D"/>
    <property type="match status" value="1"/>
</dbReference>
<evidence type="ECO:0000256" key="3">
    <source>
        <dbReference type="ARBA" id="ARBA00022840"/>
    </source>
</evidence>
<feature type="domain" description="Carboxyltransferase" evidence="4">
    <location>
        <begin position="1"/>
        <end position="214"/>
    </location>
</feature>
<dbReference type="Proteomes" id="UP000326951">
    <property type="component" value="Chromosome"/>
</dbReference>
<dbReference type="InterPro" id="IPR010016">
    <property type="entry name" value="PxpB"/>
</dbReference>
<evidence type="ECO:0000259" key="4">
    <source>
        <dbReference type="SMART" id="SM00796"/>
    </source>
</evidence>
<dbReference type="GO" id="GO:0016787">
    <property type="term" value="F:hydrolase activity"/>
    <property type="evidence" value="ECO:0007669"/>
    <property type="project" value="UniProtKB-KW"/>
</dbReference>
<keyword evidence="2 6" id="KW-0378">Hydrolase</keyword>
<reference evidence="5 8" key="2">
    <citation type="submission" date="2019-09" db="EMBL/GenBank/DDBJ databases">
        <title>Complete genome sequence of Sporolactobacillus terrae 70-3.</title>
        <authorList>
            <person name="Tanaka N."/>
            <person name="Shiwa Y."/>
            <person name="Fujita N."/>
            <person name="Tanasupawat S."/>
        </authorList>
    </citation>
    <scope>NUCLEOTIDE SEQUENCE [LARGE SCALE GENOMIC DNA]</scope>
    <source>
        <strain evidence="5 8">70-3</strain>
    </source>
</reference>
<evidence type="ECO:0000313" key="8">
    <source>
        <dbReference type="Proteomes" id="UP000326951"/>
    </source>
</evidence>
<protein>
    <submittedName>
        <fullName evidence="6">Allophanate hydrolase subunit 1</fullName>
    </submittedName>
    <submittedName>
        <fullName evidence="5">Kinase A inhibitor</fullName>
    </submittedName>
</protein>
<dbReference type="InterPro" id="IPR003833">
    <property type="entry name" value="CT_C_D"/>
</dbReference>
<evidence type="ECO:0000313" key="5">
    <source>
        <dbReference type="EMBL" id="BBO00336.1"/>
    </source>
</evidence>
<dbReference type="InterPro" id="IPR029000">
    <property type="entry name" value="Cyclophilin-like_dom_sf"/>
</dbReference>
<dbReference type="AlphaFoldDB" id="A0A410DCH4"/>